<evidence type="ECO:0000256" key="1">
    <source>
        <dbReference type="SAM" id="SignalP"/>
    </source>
</evidence>
<protein>
    <submittedName>
        <fullName evidence="2">Uncharacterized protein</fullName>
    </submittedName>
</protein>
<accession>A0A495PKX3</accession>
<dbReference type="OrthoDB" id="1431789at2"/>
<sequence length="217" mass="24465">MKKFSPMLSLLLFVIFLFGGCSSTDDSNVTFNDPIGMGILSVGVTPIETSRNMRSANFKFKNTMCSILDLKYVRMAIKDGQGNCFYGNSTTGFHELEIDPLGLDTDNDEILDTWNTSKANKLLLPVGNYTLEYLAVTNSKGRDSRIVLMSPKKGMESNAMQYYNLVTNSLPITFTIREGIEHYIPIEALCFKIEHAYEFGFVFLSLEDQDPYYLCSK</sequence>
<keyword evidence="3" id="KW-1185">Reference proteome</keyword>
<name>A0A495PKX3_9FLAO</name>
<gene>
    <name evidence="2" type="ORF">BC962_2408</name>
</gene>
<comment type="caution">
    <text evidence="2">The sequence shown here is derived from an EMBL/GenBank/DDBJ whole genome shotgun (WGS) entry which is preliminary data.</text>
</comment>
<reference evidence="2 3" key="1">
    <citation type="submission" date="2018-10" db="EMBL/GenBank/DDBJ databases">
        <title>Genomic Encyclopedia of Archaeal and Bacterial Type Strains, Phase II (KMG-II): from individual species to whole genera.</title>
        <authorList>
            <person name="Goeker M."/>
        </authorList>
    </citation>
    <scope>NUCLEOTIDE SEQUENCE [LARGE SCALE GENOMIC DNA]</scope>
    <source>
        <strain evidence="2 3">DSM 19839</strain>
    </source>
</reference>
<evidence type="ECO:0000313" key="3">
    <source>
        <dbReference type="Proteomes" id="UP000276282"/>
    </source>
</evidence>
<feature type="signal peptide" evidence="1">
    <location>
        <begin position="1"/>
        <end position="23"/>
    </location>
</feature>
<organism evidence="2 3">
    <name type="scientific">Gillisia mitskevichiae</name>
    <dbReference type="NCBI Taxonomy" id="270921"/>
    <lineage>
        <taxon>Bacteria</taxon>
        <taxon>Pseudomonadati</taxon>
        <taxon>Bacteroidota</taxon>
        <taxon>Flavobacteriia</taxon>
        <taxon>Flavobacteriales</taxon>
        <taxon>Flavobacteriaceae</taxon>
        <taxon>Gillisia</taxon>
    </lineage>
</organism>
<keyword evidence="1" id="KW-0732">Signal</keyword>
<feature type="chain" id="PRO_5019784108" evidence="1">
    <location>
        <begin position="24"/>
        <end position="217"/>
    </location>
</feature>
<dbReference type="PROSITE" id="PS51257">
    <property type="entry name" value="PROKAR_LIPOPROTEIN"/>
    <property type="match status" value="1"/>
</dbReference>
<dbReference type="RefSeq" id="WP_121346236.1">
    <property type="nucleotide sequence ID" value="NZ_RBLG01000003.1"/>
</dbReference>
<evidence type="ECO:0000313" key="2">
    <source>
        <dbReference type="EMBL" id="RKS50636.1"/>
    </source>
</evidence>
<dbReference type="EMBL" id="RBLG01000003">
    <property type="protein sequence ID" value="RKS50636.1"/>
    <property type="molecule type" value="Genomic_DNA"/>
</dbReference>
<dbReference type="Proteomes" id="UP000276282">
    <property type="component" value="Unassembled WGS sequence"/>
</dbReference>
<dbReference type="AlphaFoldDB" id="A0A495PKX3"/>
<proteinExistence type="predicted"/>